<accession>A0A544SU37</accession>
<evidence type="ECO:0000256" key="1">
    <source>
        <dbReference type="ARBA" id="ARBA00022490"/>
    </source>
</evidence>
<comment type="similarity">
    <text evidence="6">Belongs to the KhpB RNA-binding protein family.</text>
</comment>
<comment type="subunit">
    <text evidence="6">Forms a complex with KhpA.</text>
</comment>
<keyword evidence="5 6" id="KW-0961">Cell wall biogenesis/degradation</keyword>
<dbReference type="Gene3D" id="3.30.30.80">
    <property type="entry name" value="probable RNA-binding protein from clostridium symbiosum atcc 14940"/>
    <property type="match status" value="1"/>
</dbReference>
<dbReference type="CDD" id="cd02644">
    <property type="entry name" value="R3H_jag"/>
    <property type="match status" value="1"/>
</dbReference>
<dbReference type="InterPro" id="IPR034079">
    <property type="entry name" value="R3H_KhpB"/>
</dbReference>
<keyword evidence="2 6" id="KW-0694">RNA-binding</keyword>
<dbReference type="GO" id="GO:0008360">
    <property type="term" value="P:regulation of cell shape"/>
    <property type="evidence" value="ECO:0007669"/>
    <property type="project" value="UniProtKB-KW"/>
</dbReference>
<dbReference type="NCBIfam" id="NF041568">
    <property type="entry name" value="Jag_EloR"/>
    <property type="match status" value="1"/>
</dbReference>
<dbReference type="Pfam" id="PF13083">
    <property type="entry name" value="KH_KhpA-B"/>
    <property type="match status" value="1"/>
</dbReference>
<sequence length="251" mass="28459">MNQITQTAPTKEEAITIALEKLGVPMQDVSITVVEEGKKGFLGFGVKPAVVQVTVLKEEIVEEIPKTEKVEIEQPQQVQAHNTEESDLIVKEEAPVKQQTNELAVEETIQYIEKIAKEMKIDDLVITEKRDGKFVHLHLNSEKAALLIGKRGQTLNALENLSQLVANKFSNSFIIIKLDVGNYRERRRESLEQLAERMADKAVRTGKKVEFEPMSSFERKIIHHALTVRVDIETYSMGTDPNRYLVIEPIK</sequence>
<comment type="caution">
    <text evidence="8">The sequence shown here is derived from an EMBL/GenBank/DDBJ whole genome shotgun (WGS) entry which is preliminary data.</text>
</comment>
<dbReference type="SMART" id="SM00393">
    <property type="entry name" value="R3H"/>
    <property type="match status" value="1"/>
</dbReference>
<comment type="subcellular location">
    <subcellularLocation>
        <location evidence="6">Cytoplasm</location>
    </subcellularLocation>
</comment>
<dbReference type="AlphaFoldDB" id="A0A544SU37"/>
<keyword evidence="9" id="KW-1185">Reference proteome</keyword>
<dbReference type="OrthoDB" id="9794483at2"/>
<comment type="function">
    <text evidence="6">A probable RNA chaperone. Forms a complex with KhpA which binds to cellular RNA and controls its expression. Plays a role in peptidoglycan (PG) homeostasis and cell length regulation.</text>
</comment>
<proteinExistence type="inferred from homology"/>
<name>A0A544SU37_9BACI</name>
<dbReference type="Proteomes" id="UP000317316">
    <property type="component" value="Unassembled WGS sequence"/>
</dbReference>
<dbReference type="HAMAP" id="MF_00867">
    <property type="entry name" value="KhpB"/>
    <property type="match status" value="1"/>
</dbReference>
<dbReference type="InterPro" id="IPR039247">
    <property type="entry name" value="KhpB"/>
</dbReference>
<keyword evidence="3 6" id="KW-0133">Cell shape</keyword>
<evidence type="ECO:0000313" key="9">
    <source>
        <dbReference type="Proteomes" id="UP000317316"/>
    </source>
</evidence>
<dbReference type="GO" id="GO:0005737">
    <property type="term" value="C:cytoplasm"/>
    <property type="evidence" value="ECO:0007669"/>
    <property type="project" value="UniProtKB-SubCell"/>
</dbReference>
<evidence type="ECO:0000256" key="3">
    <source>
        <dbReference type="ARBA" id="ARBA00022960"/>
    </source>
</evidence>
<comment type="domain">
    <text evidence="6">Has an N-terminal Jag-N domain and 2 RNA-binding domains (KH and R3H).</text>
</comment>
<dbReference type="GO" id="GO:0003723">
    <property type="term" value="F:RNA binding"/>
    <property type="evidence" value="ECO:0007669"/>
    <property type="project" value="UniProtKB-UniRule"/>
</dbReference>
<organism evidence="8 9">
    <name type="scientific">Psychrobacillus lasiicapitis</name>
    <dbReference type="NCBI Taxonomy" id="1636719"/>
    <lineage>
        <taxon>Bacteria</taxon>
        <taxon>Bacillati</taxon>
        <taxon>Bacillota</taxon>
        <taxon>Bacilli</taxon>
        <taxon>Bacillales</taxon>
        <taxon>Bacillaceae</taxon>
        <taxon>Psychrobacillus</taxon>
    </lineage>
</organism>
<dbReference type="PANTHER" id="PTHR35800:SF1">
    <property type="entry name" value="RNA-BINDING PROTEIN KHPB"/>
    <property type="match status" value="1"/>
</dbReference>
<dbReference type="SUPFAM" id="SSF82708">
    <property type="entry name" value="R3H domain"/>
    <property type="match status" value="1"/>
</dbReference>
<dbReference type="GO" id="GO:0009252">
    <property type="term" value="P:peptidoglycan biosynthetic process"/>
    <property type="evidence" value="ECO:0007669"/>
    <property type="project" value="UniProtKB-UniRule"/>
</dbReference>
<dbReference type="RefSeq" id="WP_142540821.1">
    <property type="nucleotide sequence ID" value="NZ_BMIE01000009.1"/>
</dbReference>
<evidence type="ECO:0000256" key="5">
    <source>
        <dbReference type="ARBA" id="ARBA00023316"/>
    </source>
</evidence>
<dbReference type="PROSITE" id="PS51061">
    <property type="entry name" value="R3H"/>
    <property type="match status" value="1"/>
</dbReference>
<dbReference type="SMART" id="SM01245">
    <property type="entry name" value="Jag_N"/>
    <property type="match status" value="1"/>
</dbReference>
<dbReference type="Pfam" id="PF01424">
    <property type="entry name" value="R3H"/>
    <property type="match status" value="1"/>
</dbReference>
<protein>
    <recommendedName>
        <fullName evidence="6">RNA-binding protein KhpB</fullName>
    </recommendedName>
    <alternativeName>
        <fullName evidence="6">RNA-binding protein EloR</fullName>
    </alternativeName>
</protein>
<dbReference type="InterPro" id="IPR038008">
    <property type="entry name" value="Jag_KH"/>
</dbReference>
<evidence type="ECO:0000256" key="4">
    <source>
        <dbReference type="ARBA" id="ARBA00023186"/>
    </source>
</evidence>
<evidence type="ECO:0000313" key="8">
    <source>
        <dbReference type="EMBL" id="TQR08707.1"/>
    </source>
</evidence>
<dbReference type="EMBL" id="VDGH01000015">
    <property type="protein sequence ID" value="TQR08707.1"/>
    <property type="molecule type" value="Genomic_DNA"/>
</dbReference>
<dbReference type="GO" id="GO:0071555">
    <property type="term" value="P:cell wall organization"/>
    <property type="evidence" value="ECO:0007669"/>
    <property type="project" value="UniProtKB-KW"/>
</dbReference>
<gene>
    <name evidence="6" type="primary">khpB</name>
    <name evidence="6" type="synonym">eloR</name>
    <name evidence="8" type="ORF">FG382_21075</name>
</gene>
<dbReference type="InterPro" id="IPR015946">
    <property type="entry name" value="KH_dom-like_a/b"/>
</dbReference>
<feature type="domain" description="R3H" evidence="7">
    <location>
        <begin position="185"/>
        <end position="251"/>
    </location>
</feature>
<reference evidence="8 9" key="1">
    <citation type="submission" date="2019-05" db="EMBL/GenBank/DDBJ databases">
        <title>Psychrobacillus vulpis sp. nov., a new species isolated from feces of a red fox that inhabits in The Tablas de Daimiel Natural Park, Albacete, Spain.</title>
        <authorList>
            <person name="Rodriguez M."/>
            <person name="Reina J.C."/>
            <person name="Bejar V."/>
            <person name="Llamas I."/>
        </authorList>
    </citation>
    <scope>NUCLEOTIDE SEQUENCE [LARGE SCALE GENOMIC DNA]</scope>
    <source>
        <strain evidence="8 9">NEAU-3TGS17</strain>
    </source>
</reference>
<evidence type="ECO:0000256" key="6">
    <source>
        <dbReference type="HAMAP-Rule" id="MF_00867"/>
    </source>
</evidence>
<dbReference type="Gene3D" id="3.30.1370.50">
    <property type="entry name" value="R3H-like domain"/>
    <property type="match status" value="1"/>
</dbReference>
<keyword evidence="4 6" id="KW-0143">Chaperone</keyword>
<dbReference type="Gene3D" id="3.30.300.20">
    <property type="match status" value="1"/>
</dbReference>
<dbReference type="InterPro" id="IPR032782">
    <property type="entry name" value="KhpB_N"/>
</dbReference>
<dbReference type="InterPro" id="IPR036867">
    <property type="entry name" value="R3H_dom_sf"/>
</dbReference>
<evidence type="ECO:0000256" key="2">
    <source>
        <dbReference type="ARBA" id="ARBA00022884"/>
    </source>
</evidence>
<evidence type="ECO:0000259" key="7">
    <source>
        <dbReference type="PROSITE" id="PS51061"/>
    </source>
</evidence>
<dbReference type="Pfam" id="PF14804">
    <property type="entry name" value="Jag_N"/>
    <property type="match status" value="1"/>
</dbReference>
<comment type="caution">
    <text evidence="6">Lacks conserved residue(s) required for the propagation of feature annotation.</text>
</comment>
<dbReference type="PANTHER" id="PTHR35800">
    <property type="entry name" value="PROTEIN JAG"/>
    <property type="match status" value="1"/>
</dbReference>
<dbReference type="CDD" id="cd02414">
    <property type="entry name" value="KH-II_Jag"/>
    <property type="match status" value="1"/>
</dbReference>
<dbReference type="InterPro" id="IPR038247">
    <property type="entry name" value="Jag_N_dom_sf"/>
</dbReference>
<dbReference type="InterPro" id="IPR001374">
    <property type="entry name" value="R3H_dom"/>
</dbReference>
<keyword evidence="1 6" id="KW-0963">Cytoplasm</keyword>